<reference evidence="1 2" key="1">
    <citation type="submission" date="2016-10" db="EMBL/GenBank/DDBJ databases">
        <title>Arsenicibacter rosenii gen. nov., sp. nov., an efficient arsenic-methylating bacterium isolated from an arsenic-contaminated paddy soil.</title>
        <authorList>
            <person name="Huang K."/>
        </authorList>
    </citation>
    <scope>NUCLEOTIDE SEQUENCE [LARGE SCALE GENOMIC DNA]</scope>
    <source>
        <strain evidence="1 2">SM-1</strain>
    </source>
</reference>
<keyword evidence="2" id="KW-1185">Reference proteome</keyword>
<dbReference type="EMBL" id="MORL01000003">
    <property type="protein sequence ID" value="OIN59805.1"/>
    <property type="molecule type" value="Genomic_DNA"/>
</dbReference>
<dbReference type="RefSeq" id="WP_071502606.1">
    <property type="nucleotide sequence ID" value="NZ_MORL01000003.1"/>
</dbReference>
<sequence length="574" mass="66007">MTTLLPDTYKTLDSVLRDDLGATLQLAGLEAPESGLAADVDITHLHYNKPQLRSMLVGANEEYAVWGRGTGKSEGLIAPRTYRNMQVMPRSHGCFVGATYLQLLERTLPPVIKGWENMGLKRNRDFWIRERPPKKLGIPEPIVGPITTEHCIFFRNGAIASMISQDRPGSANGKTVHWIAGDEAKFLNKQKLDSELLMTNRGDERYFGGIPEFHSLLFCTDMPTTKEAMWILEQQKRMDPDRIRILLAIQIEIYKLYEQLLCYPARRKSILSRINAWQKEWNELRAGTVFFSEASTLDNIHGFGRKNIARLRQILPTFIFRTAILNERPFLTENAFYPDLDERHFYDAYNYDYIDSYEFGKGEFRDSRKDADVDPYAMLEIGLDYGASINCISVGQPAGKKYNIVNALYARHPQRLRDALLGFANYYRYHHNKYVRYYYDHTAIGSDAKDDQTYKDIVVDVLSQAGWTVEPYWIGHTASYQYRYEVWGSCLRGNRDRLLEVGFNRGNTEYLRTSMQNASIKEGGRAFEKDKGNERKPNLDQRETTHFSDSADTLLVGALKVHRHMSAESFDVIG</sequence>
<name>A0A1S2VNM0_9BACT</name>
<dbReference type="Proteomes" id="UP000181790">
    <property type="component" value="Unassembled WGS sequence"/>
</dbReference>
<evidence type="ECO:0000313" key="1">
    <source>
        <dbReference type="EMBL" id="OIN59805.1"/>
    </source>
</evidence>
<evidence type="ECO:0000313" key="2">
    <source>
        <dbReference type="Proteomes" id="UP000181790"/>
    </source>
</evidence>
<protein>
    <recommendedName>
        <fullName evidence="3">Terminase</fullName>
    </recommendedName>
</protein>
<organism evidence="1 2">
    <name type="scientific">Arsenicibacter rosenii</name>
    <dbReference type="NCBI Taxonomy" id="1750698"/>
    <lineage>
        <taxon>Bacteria</taxon>
        <taxon>Pseudomonadati</taxon>
        <taxon>Bacteroidota</taxon>
        <taxon>Cytophagia</taxon>
        <taxon>Cytophagales</taxon>
        <taxon>Spirosomataceae</taxon>
        <taxon>Arsenicibacter</taxon>
    </lineage>
</organism>
<proteinExistence type="predicted"/>
<gene>
    <name evidence="1" type="ORF">BLX24_08075</name>
</gene>
<comment type="caution">
    <text evidence="1">The sequence shown here is derived from an EMBL/GenBank/DDBJ whole genome shotgun (WGS) entry which is preliminary data.</text>
</comment>
<accession>A0A1S2VNM0</accession>
<evidence type="ECO:0008006" key="3">
    <source>
        <dbReference type="Google" id="ProtNLM"/>
    </source>
</evidence>
<dbReference type="AlphaFoldDB" id="A0A1S2VNM0"/>
<dbReference type="OrthoDB" id="1151239at2"/>